<keyword evidence="4" id="KW-1185">Reference proteome</keyword>
<protein>
    <recommendedName>
        <fullName evidence="2">2TM domain-containing protein</fullName>
    </recommendedName>
</protein>
<evidence type="ECO:0000313" key="4">
    <source>
        <dbReference type="Proteomes" id="UP000216998"/>
    </source>
</evidence>
<dbReference type="RefSeq" id="WP_094456992.1">
    <property type="nucleotide sequence ID" value="NZ_NOXU01000030.1"/>
</dbReference>
<evidence type="ECO:0000256" key="1">
    <source>
        <dbReference type="SAM" id="Phobius"/>
    </source>
</evidence>
<dbReference type="Pfam" id="PF13239">
    <property type="entry name" value="2TM"/>
    <property type="match status" value="1"/>
</dbReference>
<dbReference type="InterPro" id="IPR025698">
    <property type="entry name" value="2TM_dom"/>
</dbReference>
<keyword evidence="1" id="KW-1133">Transmembrane helix</keyword>
<comment type="caution">
    <text evidence="3">The sequence shown here is derived from an EMBL/GenBank/DDBJ whole genome shotgun (WGS) entry which is preliminary data.</text>
</comment>
<dbReference type="AlphaFoldDB" id="A0A255YWJ0"/>
<evidence type="ECO:0000313" key="3">
    <source>
        <dbReference type="EMBL" id="OYQ33549.1"/>
    </source>
</evidence>
<dbReference type="EMBL" id="NOXU01000030">
    <property type="protein sequence ID" value="OYQ33549.1"/>
    <property type="molecule type" value="Genomic_DNA"/>
</dbReference>
<dbReference type="OrthoDB" id="3782725at2"/>
<dbReference type="Proteomes" id="UP000216998">
    <property type="component" value="Unassembled WGS sequence"/>
</dbReference>
<sequence>MPLSDKHPTVKRRRSQLLNHFLAFFVFAVIVVPVNFFTTPDHVWFFWPLVGWMGPLALHTAYAMGLFDRRD</sequence>
<feature type="domain" description="2TM" evidence="2">
    <location>
        <begin position="12"/>
        <end position="64"/>
    </location>
</feature>
<feature type="transmembrane region" description="Helical" evidence="1">
    <location>
        <begin position="21"/>
        <end position="38"/>
    </location>
</feature>
<reference evidence="3 4" key="1">
    <citation type="submission" date="2017-07" db="EMBL/GenBank/DDBJ databases">
        <title>Niveispirillum cyanobacteriorum sp. nov., isolated from cyanobacterial aggregates in a eutrophic lake.</title>
        <authorList>
            <person name="Cai H."/>
        </authorList>
    </citation>
    <scope>NUCLEOTIDE SEQUENCE [LARGE SCALE GENOMIC DNA]</scope>
    <source>
        <strain evidence="4">TH1-14</strain>
    </source>
</reference>
<accession>A0A255YWJ0</accession>
<evidence type="ECO:0000259" key="2">
    <source>
        <dbReference type="Pfam" id="PF13239"/>
    </source>
</evidence>
<gene>
    <name evidence="3" type="ORF">CHU95_14280</name>
</gene>
<keyword evidence="1" id="KW-0812">Transmembrane</keyword>
<feature type="transmembrane region" description="Helical" evidence="1">
    <location>
        <begin position="44"/>
        <end position="67"/>
    </location>
</feature>
<proteinExistence type="predicted"/>
<keyword evidence="1" id="KW-0472">Membrane</keyword>
<organism evidence="3 4">
    <name type="scientific">Niveispirillum lacus</name>
    <dbReference type="NCBI Taxonomy" id="1981099"/>
    <lineage>
        <taxon>Bacteria</taxon>
        <taxon>Pseudomonadati</taxon>
        <taxon>Pseudomonadota</taxon>
        <taxon>Alphaproteobacteria</taxon>
        <taxon>Rhodospirillales</taxon>
        <taxon>Azospirillaceae</taxon>
        <taxon>Niveispirillum</taxon>
    </lineage>
</organism>
<name>A0A255YWJ0_9PROT</name>